<evidence type="ECO:0000256" key="1">
    <source>
        <dbReference type="SAM" id="MobiDB-lite"/>
    </source>
</evidence>
<evidence type="ECO:0000313" key="2">
    <source>
        <dbReference type="EMBL" id="RVW73156.1"/>
    </source>
</evidence>
<gene>
    <name evidence="2" type="ORF">CK203_057786</name>
</gene>
<sequence length="117" mass="12569">MSLTPLPAFKDLVPKAESFEIFQKSLGSSSHVSSVAFTATKGLFSPSWGGNNSKSRRSCGGYNGGHGYGRGKQGSYTPQCQICKTEGHTTDCCRSRYEQSDWFTDTGASAHMTSDPS</sequence>
<protein>
    <submittedName>
        <fullName evidence="2">Uncharacterized protein</fullName>
    </submittedName>
</protein>
<proteinExistence type="predicted"/>
<organism evidence="2 3">
    <name type="scientific">Vitis vinifera</name>
    <name type="common">Grape</name>
    <dbReference type="NCBI Taxonomy" id="29760"/>
    <lineage>
        <taxon>Eukaryota</taxon>
        <taxon>Viridiplantae</taxon>
        <taxon>Streptophyta</taxon>
        <taxon>Embryophyta</taxon>
        <taxon>Tracheophyta</taxon>
        <taxon>Spermatophyta</taxon>
        <taxon>Magnoliopsida</taxon>
        <taxon>eudicotyledons</taxon>
        <taxon>Gunneridae</taxon>
        <taxon>Pentapetalae</taxon>
        <taxon>rosids</taxon>
        <taxon>Vitales</taxon>
        <taxon>Vitaceae</taxon>
        <taxon>Viteae</taxon>
        <taxon>Vitis</taxon>
    </lineage>
</organism>
<name>A0A438GLS2_VITVI</name>
<reference evidence="2 3" key="1">
    <citation type="journal article" date="2018" name="PLoS Genet.">
        <title>Population sequencing reveals clonal diversity and ancestral inbreeding in the grapevine cultivar Chardonnay.</title>
        <authorList>
            <person name="Roach M.J."/>
            <person name="Johnson D.L."/>
            <person name="Bohlmann J."/>
            <person name="van Vuuren H.J."/>
            <person name="Jones S.J."/>
            <person name="Pretorius I.S."/>
            <person name="Schmidt S.A."/>
            <person name="Borneman A.R."/>
        </authorList>
    </citation>
    <scope>NUCLEOTIDE SEQUENCE [LARGE SCALE GENOMIC DNA]</scope>
    <source>
        <strain evidence="3">cv. Chardonnay</strain>
        <tissue evidence="2">Leaf</tissue>
    </source>
</reference>
<evidence type="ECO:0000313" key="3">
    <source>
        <dbReference type="Proteomes" id="UP000288805"/>
    </source>
</evidence>
<comment type="caution">
    <text evidence="2">The sequence shown here is derived from an EMBL/GenBank/DDBJ whole genome shotgun (WGS) entry which is preliminary data.</text>
</comment>
<dbReference type="Proteomes" id="UP000288805">
    <property type="component" value="Unassembled WGS sequence"/>
</dbReference>
<accession>A0A438GLS2</accession>
<feature type="region of interest" description="Disordered" evidence="1">
    <location>
        <begin position="49"/>
        <end position="75"/>
    </location>
</feature>
<dbReference type="AlphaFoldDB" id="A0A438GLS2"/>
<dbReference type="EMBL" id="QGNW01000398">
    <property type="protein sequence ID" value="RVW73156.1"/>
    <property type="molecule type" value="Genomic_DNA"/>
</dbReference>
<feature type="compositionally biased region" description="Gly residues" evidence="1">
    <location>
        <begin position="61"/>
        <end position="72"/>
    </location>
</feature>